<name>A0A098G732_9GAMM</name>
<sequence>MNLQFKKVNANDIDTIFAWLAEPNVQEFWDNTQGHKDDILNFIDGRITPSSYADGKYVYWIAIAHGHPFAMLMTIQETPEDHIDDIKLMHLSKTGHTYGIDYMIGEQNYFGKGWGAKTLSEFIDFFRREVDASADTFLIDPASDNPRAKHVYMKAGFDHIADFVMSGDVSGAGKEHHLLIKRFLSQVTND</sequence>
<proteinExistence type="predicted"/>
<accession>A0A098G732</accession>
<dbReference type="InterPro" id="IPR016181">
    <property type="entry name" value="Acyl_CoA_acyltransferase"/>
</dbReference>
<dbReference type="SUPFAM" id="SSF55729">
    <property type="entry name" value="Acyl-CoA N-acyltransferases (Nat)"/>
    <property type="match status" value="1"/>
</dbReference>
<feature type="domain" description="N-acetyltransferase" evidence="3">
    <location>
        <begin position="3"/>
        <end position="185"/>
    </location>
</feature>
<dbReference type="GO" id="GO:0016410">
    <property type="term" value="F:N-acyltransferase activity"/>
    <property type="evidence" value="ECO:0007669"/>
    <property type="project" value="TreeGrafter"/>
</dbReference>
<dbReference type="EMBL" id="LN614827">
    <property type="protein sequence ID" value="CEG58267.1"/>
    <property type="molecule type" value="Genomic_DNA"/>
</dbReference>
<evidence type="ECO:0000259" key="3">
    <source>
        <dbReference type="PROSITE" id="PS51186"/>
    </source>
</evidence>
<comment type="pathway">
    <text evidence="1">Siderophore biosynthesis.</text>
</comment>
<dbReference type="Gene3D" id="3.40.630.30">
    <property type="match status" value="1"/>
</dbReference>
<organism evidence="4 5">
    <name type="scientific">Legionella fallonii LLAP-10</name>
    <dbReference type="NCBI Taxonomy" id="1212491"/>
    <lineage>
        <taxon>Bacteria</taxon>
        <taxon>Pseudomonadati</taxon>
        <taxon>Pseudomonadota</taxon>
        <taxon>Gammaproteobacteria</taxon>
        <taxon>Legionellales</taxon>
        <taxon>Legionellaceae</taxon>
        <taxon>Legionella</taxon>
    </lineage>
</organism>
<dbReference type="KEGG" id="lfa:LFA_2913"/>
<dbReference type="PANTHER" id="PTHR31438:SF1">
    <property type="entry name" value="LYSINE N-ACYLTRANSFERASE C17G9.06C-RELATED"/>
    <property type="match status" value="1"/>
</dbReference>
<protein>
    <recommendedName>
        <fullName evidence="3">N-acetyltransferase domain-containing protein</fullName>
    </recommendedName>
</protein>
<evidence type="ECO:0000313" key="4">
    <source>
        <dbReference type="EMBL" id="CEG58267.1"/>
    </source>
</evidence>
<dbReference type="PROSITE" id="PS51186">
    <property type="entry name" value="GNAT"/>
    <property type="match status" value="1"/>
</dbReference>
<reference evidence="5" key="1">
    <citation type="submission" date="2014-09" db="EMBL/GenBank/DDBJ databases">
        <authorList>
            <person name="Gomez-Valero L."/>
        </authorList>
    </citation>
    <scope>NUCLEOTIDE SEQUENCE [LARGE SCALE GENOMIC DNA]</scope>
    <source>
        <strain evidence="5">ATCC700992</strain>
    </source>
</reference>
<dbReference type="GO" id="GO:0046677">
    <property type="term" value="P:response to antibiotic"/>
    <property type="evidence" value="ECO:0007669"/>
    <property type="project" value="UniProtKB-KW"/>
</dbReference>
<dbReference type="Pfam" id="PF13523">
    <property type="entry name" value="Acetyltransf_8"/>
    <property type="match status" value="1"/>
</dbReference>
<keyword evidence="5" id="KW-1185">Reference proteome</keyword>
<dbReference type="AlphaFoldDB" id="A0A098G732"/>
<gene>
    <name evidence="4" type="ORF">LFA_2913</name>
</gene>
<evidence type="ECO:0000313" key="5">
    <source>
        <dbReference type="Proteomes" id="UP000032430"/>
    </source>
</evidence>
<dbReference type="OrthoDB" id="9814648at2"/>
<dbReference type="HOGENOM" id="CLU_013985_12_3_6"/>
<dbReference type="InterPro" id="IPR000182">
    <property type="entry name" value="GNAT_dom"/>
</dbReference>
<evidence type="ECO:0000256" key="2">
    <source>
        <dbReference type="ARBA" id="ARBA00023251"/>
    </source>
</evidence>
<dbReference type="GO" id="GO:0019290">
    <property type="term" value="P:siderophore biosynthetic process"/>
    <property type="evidence" value="ECO:0007669"/>
    <property type="project" value="InterPro"/>
</dbReference>
<dbReference type="SMART" id="SM01006">
    <property type="entry name" value="AlcB"/>
    <property type="match status" value="1"/>
</dbReference>
<dbReference type="PANTHER" id="PTHR31438">
    <property type="entry name" value="LYSINE N-ACYLTRANSFERASE C17G9.06C-RELATED"/>
    <property type="match status" value="1"/>
</dbReference>
<dbReference type="STRING" id="1212491.LFA_2913"/>
<keyword evidence="2" id="KW-0046">Antibiotic resistance</keyword>
<evidence type="ECO:0000256" key="1">
    <source>
        <dbReference type="ARBA" id="ARBA00004924"/>
    </source>
</evidence>
<dbReference type="RefSeq" id="WP_045096623.1">
    <property type="nucleotide sequence ID" value="NZ_LN614827.1"/>
</dbReference>
<dbReference type="Proteomes" id="UP000032430">
    <property type="component" value="Chromosome I"/>
</dbReference>
<dbReference type="InterPro" id="IPR019432">
    <property type="entry name" value="Acyltransferase_MbtK/IucB-like"/>
</dbReference>